<dbReference type="Proteomes" id="UP000214355">
    <property type="component" value="Chromosome I"/>
</dbReference>
<dbReference type="GO" id="GO:0003677">
    <property type="term" value="F:DNA binding"/>
    <property type="evidence" value="ECO:0007669"/>
    <property type="project" value="InterPro"/>
</dbReference>
<keyword evidence="4" id="KW-1185">Reference proteome</keyword>
<dbReference type="InterPro" id="IPR009057">
    <property type="entry name" value="Homeodomain-like_sf"/>
</dbReference>
<feature type="region of interest" description="Disordered" evidence="2">
    <location>
        <begin position="92"/>
        <end position="113"/>
    </location>
</feature>
<evidence type="ECO:0000313" key="3">
    <source>
        <dbReference type="EMBL" id="SDU78297.1"/>
    </source>
</evidence>
<evidence type="ECO:0000256" key="1">
    <source>
        <dbReference type="SAM" id="Coils"/>
    </source>
</evidence>
<dbReference type="OrthoDB" id="4426778at2"/>
<dbReference type="RefSeq" id="WP_091279305.1">
    <property type="nucleotide sequence ID" value="NZ_JABAPL010000023.1"/>
</dbReference>
<dbReference type="SUPFAM" id="SSF46689">
    <property type="entry name" value="Homeodomain-like"/>
    <property type="match status" value="1"/>
</dbReference>
<dbReference type="STRING" id="131112.SAMN04489737_0415"/>
<sequence>MARKFTQELKDRAVRLTFEHQRIHECSRWVAAQAIAVKLGMSPHSILDWMKKDAASAKAGQGSAIDYEAENARLRAENLELRRVNELLKEASAFSRPNSTPEPRNDRVHRCVS</sequence>
<feature type="compositionally biased region" description="Basic and acidic residues" evidence="2">
    <location>
        <begin position="103"/>
        <end position="113"/>
    </location>
</feature>
<dbReference type="GO" id="GO:0006313">
    <property type="term" value="P:DNA transposition"/>
    <property type="evidence" value="ECO:0007669"/>
    <property type="project" value="InterPro"/>
</dbReference>
<evidence type="ECO:0000313" key="4">
    <source>
        <dbReference type="Proteomes" id="UP000214355"/>
    </source>
</evidence>
<proteinExistence type="predicted"/>
<dbReference type="GeneID" id="65344167"/>
<feature type="coiled-coil region" evidence="1">
    <location>
        <begin position="64"/>
        <end position="91"/>
    </location>
</feature>
<dbReference type="Pfam" id="PF01527">
    <property type="entry name" value="HTH_Tnp_1"/>
    <property type="match status" value="1"/>
</dbReference>
<evidence type="ECO:0000256" key="2">
    <source>
        <dbReference type="SAM" id="MobiDB-lite"/>
    </source>
</evidence>
<dbReference type="InterPro" id="IPR002514">
    <property type="entry name" value="Transposase_8"/>
</dbReference>
<accession>A0A1H2LB80</accession>
<dbReference type="AlphaFoldDB" id="A0A1H2LB80"/>
<name>A0A1H2LB80_9ACTO</name>
<organism evidence="3 4">
    <name type="scientific">Arcanobacterium phocae</name>
    <dbReference type="NCBI Taxonomy" id="131112"/>
    <lineage>
        <taxon>Bacteria</taxon>
        <taxon>Bacillati</taxon>
        <taxon>Actinomycetota</taxon>
        <taxon>Actinomycetes</taxon>
        <taxon>Actinomycetales</taxon>
        <taxon>Actinomycetaceae</taxon>
        <taxon>Arcanobacterium</taxon>
    </lineage>
</organism>
<dbReference type="EMBL" id="LT629804">
    <property type="protein sequence ID" value="SDU78297.1"/>
    <property type="molecule type" value="Genomic_DNA"/>
</dbReference>
<reference evidence="4" key="1">
    <citation type="submission" date="2016-10" db="EMBL/GenBank/DDBJ databases">
        <authorList>
            <person name="Varghese N."/>
            <person name="Submissions S."/>
        </authorList>
    </citation>
    <scope>NUCLEOTIDE SEQUENCE [LARGE SCALE GENOMIC DNA]</scope>
    <source>
        <strain evidence="4">DSM 10002</strain>
    </source>
</reference>
<keyword evidence="1" id="KW-0175">Coiled coil</keyword>
<gene>
    <name evidence="3" type="ORF">SAMN04489737_0415</name>
</gene>
<protein>
    <submittedName>
        <fullName evidence="3">Transposase</fullName>
    </submittedName>
</protein>
<dbReference type="Gene3D" id="1.10.10.10">
    <property type="entry name" value="Winged helix-like DNA-binding domain superfamily/Winged helix DNA-binding domain"/>
    <property type="match status" value="1"/>
</dbReference>
<dbReference type="GO" id="GO:0004803">
    <property type="term" value="F:transposase activity"/>
    <property type="evidence" value="ECO:0007669"/>
    <property type="project" value="InterPro"/>
</dbReference>
<dbReference type="InterPro" id="IPR036388">
    <property type="entry name" value="WH-like_DNA-bd_sf"/>
</dbReference>